<dbReference type="EMBL" id="JPSP01000003">
    <property type="protein sequence ID" value="KFF41776.1"/>
    <property type="molecule type" value="Genomic_DNA"/>
</dbReference>
<organism evidence="20 21">
    <name type="scientific">Candidatus Atelocyanobacterium thalassa isolate SIO64986</name>
    <dbReference type="NCBI Taxonomy" id="1527444"/>
    <lineage>
        <taxon>Bacteria</taxon>
        <taxon>Bacillati</taxon>
        <taxon>Cyanobacteriota</taxon>
        <taxon>Cyanophyceae</taxon>
        <taxon>Oscillatoriophycideae</taxon>
        <taxon>Chroococcales</taxon>
        <taxon>Aphanothecaceae</taxon>
        <taxon>Candidatus Atelocyanobacterium</taxon>
        <taxon>Candidatus Atelocyanobacterium thalassae</taxon>
    </lineage>
</organism>
<evidence type="ECO:0000313" key="21">
    <source>
        <dbReference type="Proteomes" id="UP000028922"/>
    </source>
</evidence>
<comment type="catalytic activity">
    <reaction evidence="18 19">
        <text>alpha-ribazole 5'-phosphate + adenosylcob(III)inamide-GDP = adenosylcob(III)alamin 5'-phosphate + GMP + H(+)</text>
        <dbReference type="Rhea" id="RHEA:23560"/>
        <dbReference type="ChEBI" id="CHEBI:15378"/>
        <dbReference type="ChEBI" id="CHEBI:57918"/>
        <dbReference type="ChEBI" id="CHEBI:58115"/>
        <dbReference type="ChEBI" id="CHEBI:60487"/>
        <dbReference type="ChEBI" id="CHEBI:60493"/>
        <dbReference type="EC" id="2.7.8.26"/>
    </reaction>
</comment>
<evidence type="ECO:0000256" key="13">
    <source>
        <dbReference type="ARBA" id="ARBA00023136"/>
    </source>
</evidence>
<evidence type="ECO:0000256" key="18">
    <source>
        <dbReference type="ARBA" id="ARBA00049504"/>
    </source>
</evidence>
<proteinExistence type="inferred from homology"/>
<keyword evidence="13 19" id="KW-0472">Membrane</keyword>
<keyword evidence="8 19" id="KW-0169">Cobalamin biosynthesis</keyword>
<evidence type="ECO:0000313" key="20">
    <source>
        <dbReference type="EMBL" id="KFF41776.1"/>
    </source>
</evidence>
<dbReference type="PATRIC" id="fig|1527444.3.peg.387"/>
<comment type="subcellular location">
    <subcellularLocation>
        <location evidence="2 19">Cell membrane</location>
        <topology evidence="2 19">Multi-pass membrane protein</topology>
    </subcellularLocation>
</comment>
<dbReference type="PANTHER" id="PTHR34148:SF1">
    <property type="entry name" value="ADENOSYLCOBINAMIDE-GDP RIBAZOLETRANSFERASE"/>
    <property type="match status" value="1"/>
</dbReference>
<dbReference type="eggNOG" id="COG0368">
    <property type="taxonomic scope" value="Bacteria"/>
</dbReference>
<dbReference type="EC" id="2.7.8.26" evidence="5 19"/>
<evidence type="ECO:0000256" key="16">
    <source>
        <dbReference type="ARBA" id="ARBA00032853"/>
    </source>
</evidence>
<dbReference type="PANTHER" id="PTHR34148">
    <property type="entry name" value="ADENOSYLCOBINAMIDE-GDP RIBAZOLETRANSFERASE"/>
    <property type="match status" value="1"/>
</dbReference>
<evidence type="ECO:0000256" key="4">
    <source>
        <dbReference type="ARBA" id="ARBA00010561"/>
    </source>
</evidence>
<evidence type="ECO:0000256" key="3">
    <source>
        <dbReference type="ARBA" id="ARBA00004663"/>
    </source>
</evidence>
<protein>
    <recommendedName>
        <fullName evidence="6 19">Adenosylcobinamide-GDP ribazoletransferase</fullName>
        <ecNumber evidence="5 19">2.7.8.26</ecNumber>
    </recommendedName>
    <alternativeName>
        <fullName evidence="16 19">Cobalamin synthase</fullName>
    </alternativeName>
    <alternativeName>
        <fullName evidence="15 19">Cobalamin-5'-phosphate synthase</fullName>
    </alternativeName>
</protein>
<evidence type="ECO:0000256" key="11">
    <source>
        <dbReference type="ARBA" id="ARBA00022842"/>
    </source>
</evidence>
<dbReference type="Proteomes" id="UP000028922">
    <property type="component" value="Unassembled WGS sequence"/>
</dbReference>
<evidence type="ECO:0000256" key="5">
    <source>
        <dbReference type="ARBA" id="ARBA00013200"/>
    </source>
</evidence>
<feature type="transmembrane region" description="Helical" evidence="19">
    <location>
        <begin position="105"/>
        <end position="126"/>
    </location>
</feature>
<accession>A0A086CHW2</accession>
<feature type="transmembrane region" description="Helical" evidence="19">
    <location>
        <begin position="63"/>
        <end position="84"/>
    </location>
</feature>
<gene>
    <name evidence="19" type="primary">cobS</name>
    <name evidence="20" type="ORF">ucyna2_00405</name>
</gene>
<feature type="transmembrane region" description="Helical" evidence="19">
    <location>
        <begin position="197"/>
        <end position="217"/>
    </location>
</feature>
<evidence type="ECO:0000256" key="7">
    <source>
        <dbReference type="ARBA" id="ARBA00022475"/>
    </source>
</evidence>
<evidence type="ECO:0000256" key="6">
    <source>
        <dbReference type="ARBA" id="ARBA00015850"/>
    </source>
</evidence>
<keyword evidence="9 19" id="KW-0808">Transferase</keyword>
<keyword evidence="11 19" id="KW-0460">Magnesium</keyword>
<evidence type="ECO:0000256" key="17">
    <source>
        <dbReference type="ARBA" id="ARBA00048623"/>
    </source>
</evidence>
<feature type="transmembrane region" description="Helical" evidence="19">
    <location>
        <begin position="174"/>
        <end position="191"/>
    </location>
</feature>
<dbReference type="GO" id="GO:0051073">
    <property type="term" value="F:adenosylcobinamide-GDP ribazoletransferase activity"/>
    <property type="evidence" value="ECO:0007669"/>
    <property type="project" value="UniProtKB-UniRule"/>
</dbReference>
<evidence type="ECO:0000256" key="15">
    <source>
        <dbReference type="ARBA" id="ARBA00032605"/>
    </source>
</evidence>
<reference evidence="20 21" key="1">
    <citation type="submission" date="2014-08" db="EMBL/GenBank/DDBJ databases">
        <title>Comparative genomics reveals surprising divergence of two closely related strains of uncultivated UCYN-A cyanobacteria.</title>
        <authorList>
            <person name="Bombar D."/>
            <person name="Heller P."/>
            <person name="Sanchez-Baracaldo P."/>
            <person name="Carter B.J."/>
            <person name="Zert J.P."/>
        </authorList>
    </citation>
    <scope>NUCLEOTIDE SEQUENCE [LARGE SCALE GENOMIC DNA]</scope>
</reference>
<evidence type="ECO:0000256" key="14">
    <source>
        <dbReference type="ARBA" id="ARBA00025228"/>
    </source>
</evidence>
<comment type="catalytic activity">
    <reaction evidence="17 19">
        <text>alpha-ribazole + adenosylcob(III)inamide-GDP = adenosylcob(III)alamin + GMP + H(+)</text>
        <dbReference type="Rhea" id="RHEA:16049"/>
        <dbReference type="ChEBI" id="CHEBI:10329"/>
        <dbReference type="ChEBI" id="CHEBI:15378"/>
        <dbReference type="ChEBI" id="CHEBI:18408"/>
        <dbReference type="ChEBI" id="CHEBI:58115"/>
        <dbReference type="ChEBI" id="CHEBI:60487"/>
        <dbReference type="EC" id="2.7.8.26"/>
    </reaction>
</comment>
<evidence type="ECO:0000256" key="1">
    <source>
        <dbReference type="ARBA" id="ARBA00001946"/>
    </source>
</evidence>
<comment type="similarity">
    <text evidence="4 19">Belongs to the CobS family.</text>
</comment>
<dbReference type="Pfam" id="PF02654">
    <property type="entry name" value="CobS"/>
    <property type="match status" value="1"/>
</dbReference>
<evidence type="ECO:0000256" key="9">
    <source>
        <dbReference type="ARBA" id="ARBA00022679"/>
    </source>
</evidence>
<keyword evidence="12 19" id="KW-1133">Transmembrane helix</keyword>
<dbReference type="UniPathway" id="UPA00148">
    <property type="reaction ID" value="UER00238"/>
</dbReference>
<dbReference type="AlphaFoldDB" id="A0A086CHW2"/>
<dbReference type="HAMAP" id="MF_00719">
    <property type="entry name" value="CobS"/>
    <property type="match status" value="1"/>
</dbReference>
<feature type="transmembrane region" description="Helical" evidence="19">
    <location>
        <begin position="229"/>
        <end position="248"/>
    </location>
</feature>
<sequence length="251" mass="27810">MLKFLLGSITFYTIIPLPTSWEKSFQSIAAWSPVVGLLIGIILGIIDYILTFIGFPITVRSTLIVFLGIFITGGLHLDGVIDSADGMGLNDPQKRLMAMEDSSTGAFGVIAGVMVIFLKIVALSAITNYRLWILMVTYGWGRWAQVFSISFYPYLKKVGKGFFHKQYINYPKDLLFGILSLLITNILWIMFTSHQELLGIIIVMTGIVISIGVSSFFNKQFGGYTGDTYGAVVEWTESLILCVLVLNFSGQ</sequence>
<comment type="pathway">
    <text evidence="3 19">Cofactor biosynthesis; adenosylcobalamin biosynthesis; adenosylcobalamin from cob(II)yrinate a,c-diamide: step 7/7.</text>
</comment>
<comment type="function">
    <text evidence="14 19">Joins adenosylcobinamide-GDP and alpha-ribazole to generate adenosylcobalamin (Ado-cobalamin). Also synthesizes adenosylcobalamin 5'-phosphate from adenosylcobinamide-GDP and alpha-ribazole 5'-phosphate.</text>
</comment>
<feature type="transmembrane region" description="Helical" evidence="19">
    <location>
        <begin position="34"/>
        <end position="57"/>
    </location>
</feature>
<dbReference type="InterPro" id="IPR003805">
    <property type="entry name" value="CobS"/>
</dbReference>
<evidence type="ECO:0000256" key="12">
    <source>
        <dbReference type="ARBA" id="ARBA00022989"/>
    </source>
</evidence>
<evidence type="ECO:0000256" key="10">
    <source>
        <dbReference type="ARBA" id="ARBA00022692"/>
    </source>
</evidence>
<comment type="caution">
    <text evidence="20">The sequence shown here is derived from an EMBL/GenBank/DDBJ whole genome shotgun (WGS) entry which is preliminary data.</text>
</comment>
<feature type="transmembrane region" description="Helical" evidence="19">
    <location>
        <begin position="132"/>
        <end position="154"/>
    </location>
</feature>
<keyword evidence="10 19" id="KW-0812">Transmembrane</keyword>
<comment type="cofactor">
    <cofactor evidence="1 19">
        <name>Mg(2+)</name>
        <dbReference type="ChEBI" id="CHEBI:18420"/>
    </cofactor>
</comment>
<keyword evidence="7 19" id="KW-1003">Cell membrane</keyword>
<evidence type="ECO:0000256" key="19">
    <source>
        <dbReference type="HAMAP-Rule" id="MF_00719"/>
    </source>
</evidence>
<name>A0A086CHW2_9CHRO</name>
<dbReference type="GO" id="GO:0009236">
    <property type="term" value="P:cobalamin biosynthetic process"/>
    <property type="evidence" value="ECO:0007669"/>
    <property type="project" value="UniProtKB-UniRule"/>
</dbReference>
<evidence type="ECO:0000256" key="8">
    <source>
        <dbReference type="ARBA" id="ARBA00022573"/>
    </source>
</evidence>
<dbReference type="GO" id="GO:0005886">
    <property type="term" value="C:plasma membrane"/>
    <property type="evidence" value="ECO:0007669"/>
    <property type="project" value="UniProtKB-SubCell"/>
</dbReference>
<evidence type="ECO:0000256" key="2">
    <source>
        <dbReference type="ARBA" id="ARBA00004651"/>
    </source>
</evidence>
<dbReference type="GO" id="GO:0008818">
    <property type="term" value="F:cobalamin 5'-phosphate synthase activity"/>
    <property type="evidence" value="ECO:0007669"/>
    <property type="project" value="UniProtKB-UniRule"/>
</dbReference>
<dbReference type="NCBIfam" id="TIGR00317">
    <property type="entry name" value="cobS"/>
    <property type="match status" value="1"/>
</dbReference>
<dbReference type="STRING" id="1527444.ucyna2_00405"/>